<organism evidence="1 2">
    <name type="scientific">Actinomycetospora atypica</name>
    <dbReference type="NCBI Taxonomy" id="1290095"/>
    <lineage>
        <taxon>Bacteria</taxon>
        <taxon>Bacillati</taxon>
        <taxon>Actinomycetota</taxon>
        <taxon>Actinomycetes</taxon>
        <taxon>Pseudonocardiales</taxon>
        <taxon>Pseudonocardiaceae</taxon>
        <taxon>Actinomycetospora</taxon>
    </lineage>
</organism>
<dbReference type="RefSeq" id="WP_378034947.1">
    <property type="nucleotide sequence ID" value="NZ_JBHSIV010000004.1"/>
</dbReference>
<reference evidence="2" key="1">
    <citation type="journal article" date="2019" name="Int. J. Syst. Evol. Microbiol.">
        <title>The Global Catalogue of Microorganisms (GCM) 10K type strain sequencing project: providing services to taxonomists for standard genome sequencing and annotation.</title>
        <authorList>
            <consortium name="The Broad Institute Genomics Platform"/>
            <consortium name="The Broad Institute Genome Sequencing Center for Infectious Disease"/>
            <person name="Wu L."/>
            <person name="Ma J."/>
        </authorList>
    </citation>
    <scope>NUCLEOTIDE SEQUENCE [LARGE SCALE GENOMIC DNA]</scope>
    <source>
        <strain evidence="2">CGMCC 4.7093</strain>
    </source>
</reference>
<protein>
    <submittedName>
        <fullName evidence="1">Glycosyltransferase</fullName>
    </submittedName>
</protein>
<dbReference type="Proteomes" id="UP001595947">
    <property type="component" value="Unassembled WGS sequence"/>
</dbReference>
<dbReference type="Pfam" id="PF13692">
    <property type="entry name" value="Glyco_trans_1_4"/>
    <property type="match status" value="1"/>
</dbReference>
<dbReference type="SUPFAM" id="SSF53756">
    <property type="entry name" value="UDP-Glycosyltransferase/glycogen phosphorylase"/>
    <property type="match status" value="1"/>
</dbReference>
<evidence type="ECO:0000313" key="2">
    <source>
        <dbReference type="Proteomes" id="UP001595947"/>
    </source>
</evidence>
<dbReference type="EMBL" id="JBHSIV010000004">
    <property type="protein sequence ID" value="MFC5061596.1"/>
    <property type="molecule type" value="Genomic_DNA"/>
</dbReference>
<evidence type="ECO:0000313" key="1">
    <source>
        <dbReference type="EMBL" id="MFC5061596.1"/>
    </source>
</evidence>
<comment type="caution">
    <text evidence="1">The sequence shown here is derived from an EMBL/GenBank/DDBJ whole genome shotgun (WGS) entry which is preliminary data.</text>
</comment>
<sequence>MTEPILVYFNGTFVNRENGAQARVAELLSFVIATGRPVIVYSYYEHPSCPWRQDDIERFRSAYPNVELVLDHRSRLFRLITLLKMRLIALMPRLGARLLSLRLIALTPAYDRLRTDYPNISTFVNYAHGLAELNGVDPSEAIVETHDINFVNAAKSLHRRLTAAKTTLSARMEMELLGLAGSLIAIAPPEAGLFRLFYPDMPIYLIPAYQLPRPEVGEDEVLYDILFVGSENTLNVDGLCDFVADHYAWLSCRTMAIVGRVSSVERVREAVADLPKVELLGYVEDLTTLMRRCCFLISPVDGTGLKIKALEAFATGLPVFGSTITLAGLPQGYEDCAFQIEQRAMEDLIVDRARRRRAQEAALLYASKIVVNDDLDRLKRLLSR</sequence>
<keyword evidence="2" id="KW-1185">Reference proteome</keyword>
<gene>
    <name evidence="1" type="ORF">ACFPBZ_05225</name>
</gene>
<dbReference type="Gene3D" id="3.40.50.2000">
    <property type="entry name" value="Glycogen Phosphorylase B"/>
    <property type="match status" value="1"/>
</dbReference>
<proteinExistence type="predicted"/>
<name>A0ABV9YI96_9PSEU</name>
<accession>A0ABV9YI96</accession>